<name>A0A9D3YQL7_DREPO</name>
<dbReference type="PRINTS" id="PR00742">
    <property type="entry name" value="GLHYDRLASE35"/>
</dbReference>
<evidence type="ECO:0000259" key="5">
    <source>
        <dbReference type="Pfam" id="PF21317"/>
    </source>
</evidence>
<keyword evidence="3" id="KW-0326">Glycosidase</keyword>
<evidence type="ECO:0000256" key="3">
    <source>
        <dbReference type="ARBA" id="ARBA00023295"/>
    </source>
</evidence>
<gene>
    <name evidence="7" type="ORF">DPMN_080307</name>
</gene>
<keyword evidence="2" id="KW-0378">Hydrolase</keyword>
<comment type="caution">
    <text evidence="7">The sequence shown here is derived from an EMBL/GenBank/DDBJ whole genome shotgun (WGS) entry which is preliminary data.</text>
</comment>
<dbReference type="SUPFAM" id="SSF51445">
    <property type="entry name" value="(Trans)glycosidases"/>
    <property type="match status" value="1"/>
</dbReference>
<dbReference type="Proteomes" id="UP000828390">
    <property type="component" value="Unassembled WGS sequence"/>
</dbReference>
<reference evidence="7" key="2">
    <citation type="submission" date="2020-11" db="EMBL/GenBank/DDBJ databases">
        <authorList>
            <person name="McCartney M.A."/>
            <person name="Auch B."/>
            <person name="Kono T."/>
            <person name="Mallez S."/>
            <person name="Becker A."/>
            <person name="Gohl D.M."/>
            <person name="Silverstein K.A.T."/>
            <person name="Koren S."/>
            <person name="Bechman K.B."/>
            <person name="Herman A."/>
            <person name="Abrahante J.E."/>
            <person name="Garbe J."/>
        </authorList>
    </citation>
    <scope>NUCLEOTIDE SEQUENCE</scope>
    <source>
        <strain evidence="7">Duluth1</strain>
        <tissue evidence="7">Whole animal</tissue>
    </source>
</reference>
<comment type="similarity">
    <text evidence="1">Belongs to the glycosyl hydrolase 35 family.</text>
</comment>
<accession>A0A9D3YQL7</accession>
<dbReference type="SUPFAM" id="SSF49785">
    <property type="entry name" value="Galactose-binding domain-like"/>
    <property type="match status" value="1"/>
</dbReference>
<dbReference type="InterPro" id="IPR048912">
    <property type="entry name" value="BetaGal1-like_ABD1"/>
</dbReference>
<evidence type="ECO:0000313" key="7">
    <source>
        <dbReference type="EMBL" id="KAH3705239.1"/>
    </source>
</evidence>
<dbReference type="Gene3D" id="3.20.20.80">
    <property type="entry name" value="Glycosidases"/>
    <property type="match status" value="1"/>
</dbReference>
<dbReference type="GO" id="GO:0004553">
    <property type="term" value="F:hydrolase activity, hydrolyzing O-glycosyl compounds"/>
    <property type="evidence" value="ECO:0007669"/>
    <property type="project" value="InterPro"/>
</dbReference>
<dbReference type="InterPro" id="IPR001944">
    <property type="entry name" value="Glycoside_Hdrlase_35"/>
</dbReference>
<dbReference type="FunFam" id="2.60.120.260:FF:000049">
    <property type="entry name" value="Beta-galactosidase"/>
    <property type="match status" value="1"/>
</dbReference>
<dbReference type="PANTHER" id="PTHR23421">
    <property type="entry name" value="BETA-GALACTOSIDASE RELATED"/>
    <property type="match status" value="1"/>
</dbReference>
<feature type="domain" description="Beta-galactosidase galactose-binding" evidence="6">
    <location>
        <begin position="351"/>
        <end position="408"/>
    </location>
</feature>
<protein>
    <recommendedName>
        <fullName evidence="9">Beta-galactosidase</fullName>
    </recommendedName>
</protein>
<evidence type="ECO:0000259" key="6">
    <source>
        <dbReference type="Pfam" id="PF21467"/>
    </source>
</evidence>
<evidence type="ECO:0000256" key="1">
    <source>
        <dbReference type="ARBA" id="ARBA00009809"/>
    </source>
</evidence>
<reference evidence="7" key="1">
    <citation type="journal article" date="2019" name="bioRxiv">
        <title>The Genome of the Zebra Mussel, Dreissena polymorpha: A Resource for Invasive Species Research.</title>
        <authorList>
            <person name="McCartney M.A."/>
            <person name="Auch B."/>
            <person name="Kono T."/>
            <person name="Mallez S."/>
            <person name="Zhang Y."/>
            <person name="Obille A."/>
            <person name="Becker A."/>
            <person name="Abrahante J.E."/>
            <person name="Garbe J."/>
            <person name="Badalamenti J.P."/>
            <person name="Herman A."/>
            <person name="Mangelson H."/>
            <person name="Liachko I."/>
            <person name="Sullivan S."/>
            <person name="Sone E.D."/>
            <person name="Koren S."/>
            <person name="Silverstein K.A.T."/>
            <person name="Beckman K.B."/>
            <person name="Gohl D.M."/>
        </authorList>
    </citation>
    <scope>NUCLEOTIDE SEQUENCE</scope>
    <source>
        <strain evidence="7">Duluth1</strain>
        <tissue evidence="7">Whole animal</tissue>
    </source>
</reference>
<evidence type="ECO:0008006" key="9">
    <source>
        <dbReference type="Google" id="ProtNLM"/>
    </source>
</evidence>
<keyword evidence="8" id="KW-1185">Reference proteome</keyword>
<dbReference type="EMBL" id="JAIWYP010000015">
    <property type="protein sequence ID" value="KAH3705239.1"/>
    <property type="molecule type" value="Genomic_DNA"/>
</dbReference>
<dbReference type="InterPro" id="IPR048913">
    <property type="entry name" value="BetaGal_gal-bd"/>
</dbReference>
<dbReference type="Gene3D" id="2.60.120.260">
    <property type="entry name" value="Galactose-binding domain-like"/>
    <property type="match status" value="2"/>
</dbReference>
<proteinExistence type="inferred from homology"/>
<dbReference type="InterPro" id="IPR008979">
    <property type="entry name" value="Galactose-bd-like_sf"/>
</dbReference>
<feature type="domain" description="Glycoside hydrolase 35 catalytic" evidence="4">
    <location>
        <begin position="28"/>
        <end position="150"/>
    </location>
</feature>
<dbReference type="Pfam" id="PF21467">
    <property type="entry name" value="BetaGal_gal-bd"/>
    <property type="match status" value="1"/>
</dbReference>
<evidence type="ECO:0000313" key="8">
    <source>
        <dbReference type="Proteomes" id="UP000828390"/>
    </source>
</evidence>
<evidence type="ECO:0000259" key="4">
    <source>
        <dbReference type="Pfam" id="PF01301"/>
    </source>
</evidence>
<sequence length="444" mass="50325">MYEKHGLTELFLTSDNMAGQSRDVFYQHALPTANFKDYYKEGTVLFDQIRKWSPNFPIMVTEFWTGWFDHWLFPHSGLDVEEYARYLREILKSGASLNFYMFHGGTNFGFMNGANKDSFYSPDVTSYDYDALLTEKGDITPKYLKTRELLLEYVYKPAGQTLPEIPGNQDQAAYGNASVSGYIRLDDYLTSVTPVSLASPMPMEMLNISGRGHGQSYGYVLYRANIPRGASQIAFANIPTDRAQIFLNDQEVATMDWNTKSLLVSLPRRPTDDGKNTARLDILVENHGRVNYGTRESGVLNNERKGIRGEVTVDGRLLKNLTAYPLEFKTTWSSWSRTDWNAGDNGTGPGIFNGSVTVSGQPKDTFLFMKDWGKGIVFINDFNLGRYWSVGPQQTLYVPAAILREGDNQIVWFEHEKKGTEPIFTDRPILNVIDQSKINLQDLA</sequence>
<dbReference type="AlphaFoldDB" id="A0A9D3YQL7"/>
<evidence type="ECO:0000256" key="2">
    <source>
        <dbReference type="ARBA" id="ARBA00022801"/>
    </source>
</evidence>
<feature type="domain" description="Beta-galactosidase 1-like first all-beta" evidence="5">
    <location>
        <begin position="214"/>
        <end position="327"/>
    </location>
</feature>
<dbReference type="OrthoDB" id="1657402at2759"/>
<organism evidence="7 8">
    <name type="scientific">Dreissena polymorpha</name>
    <name type="common">Zebra mussel</name>
    <name type="synonym">Mytilus polymorpha</name>
    <dbReference type="NCBI Taxonomy" id="45954"/>
    <lineage>
        <taxon>Eukaryota</taxon>
        <taxon>Metazoa</taxon>
        <taxon>Spiralia</taxon>
        <taxon>Lophotrochozoa</taxon>
        <taxon>Mollusca</taxon>
        <taxon>Bivalvia</taxon>
        <taxon>Autobranchia</taxon>
        <taxon>Heteroconchia</taxon>
        <taxon>Euheterodonta</taxon>
        <taxon>Imparidentia</taxon>
        <taxon>Neoheterodontei</taxon>
        <taxon>Myida</taxon>
        <taxon>Dreissenoidea</taxon>
        <taxon>Dreissenidae</taxon>
        <taxon>Dreissena</taxon>
    </lineage>
</organism>
<dbReference type="Pfam" id="PF01301">
    <property type="entry name" value="Glyco_hydro_35"/>
    <property type="match status" value="1"/>
</dbReference>
<dbReference type="Pfam" id="PF21317">
    <property type="entry name" value="BetaGal_ABD_1"/>
    <property type="match status" value="1"/>
</dbReference>
<dbReference type="InterPro" id="IPR031330">
    <property type="entry name" value="Gly_Hdrlase_35_cat"/>
</dbReference>
<dbReference type="GO" id="GO:0005975">
    <property type="term" value="P:carbohydrate metabolic process"/>
    <property type="evidence" value="ECO:0007669"/>
    <property type="project" value="InterPro"/>
</dbReference>
<dbReference type="InterPro" id="IPR017853">
    <property type="entry name" value="GH"/>
</dbReference>